<organism evidence="2 3">
    <name type="scientific">Colletotrichum cuscutae</name>
    <dbReference type="NCBI Taxonomy" id="1209917"/>
    <lineage>
        <taxon>Eukaryota</taxon>
        <taxon>Fungi</taxon>
        <taxon>Dikarya</taxon>
        <taxon>Ascomycota</taxon>
        <taxon>Pezizomycotina</taxon>
        <taxon>Sordariomycetes</taxon>
        <taxon>Hypocreomycetidae</taxon>
        <taxon>Glomerellales</taxon>
        <taxon>Glomerellaceae</taxon>
        <taxon>Colletotrichum</taxon>
        <taxon>Colletotrichum acutatum species complex</taxon>
    </lineage>
</organism>
<gene>
    <name evidence="2" type="ORF">CCUS01_15454</name>
</gene>
<accession>A0AAI9Y5S0</accession>
<comment type="caution">
    <text evidence="2">The sequence shown here is derived from an EMBL/GenBank/DDBJ whole genome shotgun (WGS) entry which is preliminary data.</text>
</comment>
<evidence type="ECO:0000256" key="1">
    <source>
        <dbReference type="SAM" id="MobiDB-lite"/>
    </source>
</evidence>
<proteinExistence type="predicted"/>
<dbReference type="EMBL" id="MPDP01000075">
    <property type="protein sequence ID" value="KAK1484802.1"/>
    <property type="molecule type" value="Genomic_DNA"/>
</dbReference>
<feature type="region of interest" description="Disordered" evidence="1">
    <location>
        <begin position="136"/>
        <end position="191"/>
    </location>
</feature>
<protein>
    <submittedName>
        <fullName evidence="2">Uncharacterized protein</fullName>
    </submittedName>
</protein>
<name>A0AAI9Y5S0_9PEZI</name>
<dbReference type="Proteomes" id="UP001239213">
    <property type="component" value="Unassembled WGS sequence"/>
</dbReference>
<feature type="compositionally biased region" description="Polar residues" evidence="1">
    <location>
        <begin position="151"/>
        <end position="163"/>
    </location>
</feature>
<sequence>MMSSPAYQFDPESKQIKVDLQLLKHETGKQLQQRLYHLVEAHENDRKDILARFLTKAALTYPGNFQKLRHEIEHEFECYVASIRYGQGNSSSLSFTSKPSPPPWNPDIDFARLFSSVEPDASNEEAASSKEAILSYNDSTPSADSSREASDFSSTGLFPPSSSRRVRGQQKQNRRAEEGGPSVRRRISAPRSRTIKTSVATRYCHRNPSMAFSYDLGGGSEYYILHCPNVSSGCKFALSSHPFTTGLAPQHFMECGISFQDDTDIVRRFALRRKHSPEHAFIFTGPVLKVNDLMDADALSRTTTIS</sequence>
<reference evidence="2" key="1">
    <citation type="submission" date="2016-11" db="EMBL/GenBank/DDBJ databases">
        <title>The genome sequence of Colletotrichum cuscutae.</title>
        <authorList>
            <person name="Baroncelli R."/>
        </authorList>
    </citation>
    <scope>NUCLEOTIDE SEQUENCE</scope>
    <source>
        <strain evidence="2">IMI 304802</strain>
    </source>
</reference>
<evidence type="ECO:0000313" key="2">
    <source>
        <dbReference type="EMBL" id="KAK1484802.1"/>
    </source>
</evidence>
<evidence type="ECO:0000313" key="3">
    <source>
        <dbReference type="Proteomes" id="UP001239213"/>
    </source>
</evidence>
<dbReference type="AlphaFoldDB" id="A0AAI9Y5S0"/>
<keyword evidence="3" id="KW-1185">Reference proteome</keyword>